<accession>G0QP28</accession>
<dbReference type="GeneID" id="14909195"/>
<protein>
    <submittedName>
        <fullName evidence="1">Uncharacterized protein</fullName>
    </submittedName>
</protein>
<keyword evidence="2" id="KW-1185">Reference proteome</keyword>
<dbReference type="AlphaFoldDB" id="G0QP28"/>
<dbReference type="Gene3D" id="1.25.10.10">
    <property type="entry name" value="Leucine-rich Repeat Variant"/>
    <property type="match status" value="1"/>
</dbReference>
<reference evidence="1 2" key="1">
    <citation type="submission" date="2011-07" db="EMBL/GenBank/DDBJ databases">
        <authorList>
            <person name="Coyne R."/>
            <person name="Brami D."/>
            <person name="Johnson J."/>
            <person name="Hostetler J."/>
            <person name="Hannick L."/>
            <person name="Clark T."/>
            <person name="Cassidy-Hanley D."/>
            <person name="Inman J."/>
        </authorList>
    </citation>
    <scope>NUCLEOTIDE SEQUENCE [LARGE SCALE GENOMIC DNA]</scope>
    <source>
        <strain evidence="1 2">G5</strain>
    </source>
</reference>
<dbReference type="EMBL" id="GL983521">
    <property type="protein sequence ID" value="EGR33015.1"/>
    <property type="molecule type" value="Genomic_DNA"/>
</dbReference>
<dbReference type="RefSeq" id="XP_004037001.1">
    <property type="nucleotide sequence ID" value="XM_004036953.1"/>
</dbReference>
<dbReference type="InterPro" id="IPR011989">
    <property type="entry name" value="ARM-like"/>
</dbReference>
<gene>
    <name evidence="1" type="ORF">IMG5_063560</name>
</gene>
<dbReference type="OrthoDB" id="543373at2759"/>
<dbReference type="InterPro" id="IPR016024">
    <property type="entry name" value="ARM-type_fold"/>
</dbReference>
<proteinExistence type="predicted"/>
<dbReference type="InParanoid" id="G0QP28"/>
<dbReference type="SUPFAM" id="SSF48371">
    <property type="entry name" value="ARM repeat"/>
    <property type="match status" value="1"/>
</dbReference>
<evidence type="ECO:0000313" key="1">
    <source>
        <dbReference type="EMBL" id="EGR33015.1"/>
    </source>
</evidence>
<sequence length="187" mass="21835">MVNINQIISDEWKVPKEGFSEDLENDSDFEIIRFGINQIDKIIEFGGKDICLQILISLVEKMLSFSQDWRYKFAAIMGLSQIGEYVENIGKIKPIIQTVLEFLKSENPMISYVLSGWQRICLKYSSEIQSYLPDIVPGVFRIIQDEKNYCDLQKTDFEECEIALGLLEDFSLQMSTWVSELCERQWY</sequence>
<organism evidence="1 2">
    <name type="scientific">Ichthyophthirius multifiliis</name>
    <name type="common">White spot disease agent</name>
    <name type="synonym">Ich</name>
    <dbReference type="NCBI Taxonomy" id="5932"/>
    <lineage>
        <taxon>Eukaryota</taxon>
        <taxon>Sar</taxon>
        <taxon>Alveolata</taxon>
        <taxon>Ciliophora</taxon>
        <taxon>Intramacronucleata</taxon>
        <taxon>Oligohymenophorea</taxon>
        <taxon>Hymenostomatida</taxon>
        <taxon>Ophryoglenina</taxon>
        <taxon>Ichthyophthirius</taxon>
    </lineage>
</organism>
<name>G0QP28_ICHMU</name>
<dbReference type="Proteomes" id="UP000008983">
    <property type="component" value="Unassembled WGS sequence"/>
</dbReference>
<evidence type="ECO:0000313" key="2">
    <source>
        <dbReference type="Proteomes" id="UP000008983"/>
    </source>
</evidence>
<dbReference type="STRING" id="857967.G0QP28"/>